<dbReference type="EMBL" id="JABFMS010000019">
    <property type="protein sequence ID" value="NUT81835.1"/>
    <property type="molecule type" value="Genomic_DNA"/>
</dbReference>
<dbReference type="Gene3D" id="3.40.50.10140">
    <property type="entry name" value="Toll/interleukin-1 receptor homology (TIR) domain"/>
    <property type="match status" value="1"/>
</dbReference>
<gene>
    <name evidence="2" type="ORF">HNO85_12895</name>
</gene>
<dbReference type="PROSITE" id="PS51534">
    <property type="entry name" value="SEFIR"/>
    <property type="match status" value="1"/>
</dbReference>
<comment type="caution">
    <text evidence="2">The sequence shown here is derived from an EMBL/GenBank/DDBJ whole genome shotgun (WGS) entry which is preliminary data.</text>
</comment>
<sequence length="479" mass="56098">MNEQPLPPKLFISYSWSTPEHEQWVIDLATELRESGVDVILDKWDLKEGNDSVAFMEQMVTDPKISKVAVISDKTYAEKADGRAGGVGTETQIISREVYENQSQEKFVAILPCKDEEGKAYLPTYYKGRIYIDLSEPEKYTENFEKLLRWIFNKPLLIKPEIGSTPAFLAESEHITLGTTAAWRRCIDAIKTSKPYATGALDEYLSLFSKNIENFRIEKTGNAEQDDLIVENIEHFLPYRNELIQLFISIAQYAPTEENVKKIHRFLESLIPYMHRPEHTTQWNRWDFDNFKFIIHEVFLYAVGIFIKYDRFELANELLRTPYFVPGRSDHGKDAAISFSAFREYTESFEHRNKRLNLRRLSVRADILKERNKHSGIDFSVLMQTDFILFMRASQENERWWPETLIYSAHAYGAFEVWARSISRNYFERAKILIAVDTKEELDVLLSSFKEDRQKLPRWDWDSFDPATLIGQDKLCTRP</sequence>
<feature type="domain" description="SEFIR" evidence="1">
    <location>
        <begin position="7"/>
        <end position="143"/>
    </location>
</feature>
<dbReference type="Pfam" id="PF13676">
    <property type="entry name" value="TIR_2"/>
    <property type="match status" value="1"/>
</dbReference>
<organism evidence="2 3">
    <name type="scientific">Pseudomonas brassicacearum</name>
    <dbReference type="NCBI Taxonomy" id="930166"/>
    <lineage>
        <taxon>Bacteria</taxon>
        <taxon>Pseudomonadati</taxon>
        <taxon>Pseudomonadota</taxon>
        <taxon>Gammaproteobacteria</taxon>
        <taxon>Pseudomonadales</taxon>
        <taxon>Pseudomonadaceae</taxon>
        <taxon>Pseudomonas</taxon>
    </lineage>
</organism>
<evidence type="ECO:0000313" key="2">
    <source>
        <dbReference type="EMBL" id="NUT81835.1"/>
    </source>
</evidence>
<accession>A0AAJ3FWV9</accession>
<evidence type="ECO:0000313" key="3">
    <source>
        <dbReference type="Proteomes" id="UP000562723"/>
    </source>
</evidence>
<dbReference type="InterPro" id="IPR013568">
    <property type="entry name" value="SEFIR_dom"/>
</dbReference>
<reference evidence="2 3" key="1">
    <citation type="journal article" date="2020" name="Front. Plant Sci.">
        <title>Isolation of Rhizosphere Bacteria That Improve Quality and Water Stress Tolerance in Greenhouse Ornamentals.</title>
        <authorList>
            <person name="Nordstedt N.P."/>
            <person name="Jones M.L."/>
        </authorList>
    </citation>
    <scope>NUCLEOTIDE SEQUENCE [LARGE SCALE GENOMIC DNA]</scope>
    <source>
        <strain evidence="2 3">C2F7</strain>
    </source>
</reference>
<proteinExistence type="predicted"/>
<protein>
    <submittedName>
        <fullName evidence="2">TIR domain-containing protein</fullName>
    </submittedName>
</protein>
<name>A0AAJ3FWV9_9PSED</name>
<dbReference type="AlphaFoldDB" id="A0AAJ3FWV9"/>
<dbReference type="InterPro" id="IPR000157">
    <property type="entry name" value="TIR_dom"/>
</dbReference>
<evidence type="ECO:0000259" key="1">
    <source>
        <dbReference type="PROSITE" id="PS51534"/>
    </source>
</evidence>
<dbReference type="Proteomes" id="UP000562723">
    <property type="component" value="Unassembled WGS sequence"/>
</dbReference>
<dbReference type="RefSeq" id="WP_175360283.1">
    <property type="nucleotide sequence ID" value="NZ_JABFMS010000019.1"/>
</dbReference>
<dbReference type="GO" id="GO:0007165">
    <property type="term" value="P:signal transduction"/>
    <property type="evidence" value="ECO:0007669"/>
    <property type="project" value="InterPro"/>
</dbReference>
<dbReference type="InterPro" id="IPR035897">
    <property type="entry name" value="Toll_tir_struct_dom_sf"/>
</dbReference>